<dbReference type="EMBL" id="JBHUOX010000009">
    <property type="protein sequence ID" value="MFD3001439.1"/>
    <property type="molecule type" value="Genomic_DNA"/>
</dbReference>
<evidence type="ECO:0000313" key="1">
    <source>
        <dbReference type="EMBL" id="MFD3001439.1"/>
    </source>
</evidence>
<organism evidence="1 2">
    <name type="scientific">Pontibacter toksunensis</name>
    <dbReference type="NCBI Taxonomy" id="1332631"/>
    <lineage>
        <taxon>Bacteria</taxon>
        <taxon>Pseudomonadati</taxon>
        <taxon>Bacteroidota</taxon>
        <taxon>Cytophagia</taxon>
        <taxon>Cytophagales</taxon>
        <taxon>Hymenobacteraceae</taxon>
        <taxon>Pontibacter</taxon>
    </lineage>
</organism>
<sequence>MRNSLFTIGQTYLMSALGINGATQNVQFNNGDYYLRSKITAGGILELIDSNTKKVDGLSSFDGRSLEDGVNLALEKVRFAYGTSATVGGATDPVAIKYSTAYADVPAALANADLVISQHGKQILSVPVQRFLLGAASNRPAGLEDAYELDAIRLIKEKTELSIAIRFPKGATLPDANHFIELHLIGSTTGRKS</sequence>
<dbReference type="RefSeq" id="WP_377485535.1">
    <property type="nucleotide sequence ID" value="NZ_JBHUOX010000009.1"/>
</dbReference>
<dbReference type="Proteomes" id="UP001597641">
    <property type="component" value="Unassembled WGS sequence"/>
</dbReference>
<evidence type="ECO:0000313" key="2">
    <source>
        <dbReference type="Proteomes" id="UP001597641"/>
    </source>
</evidence>
<keyword evidence="2" id="KW-1185">Reference proteome</keyword>
<comment type="caution">
    <text evidence="1">The sequence shown here is derived from an EMBL/GenBank/DDBJ whole genome shotgun (WGS) entry which is preliminary data.</text>
</comment>
<protein>
    <submittedName>
        <fullName evidence="1">Uncharacterized protein</fullName>
    </submittedName>
</protein>
<reference evidence="2" key="1">
    <citation type="journal article" date="2019" name="Int. J. Syst. Evol. Microbiol.">
        <title>The Global Catalogue of Microorganisms (GCM) 10K type strain sequencing project: providing services to taxonomists for standard genome sequencing and annotation.</title>
        <authorList>
            <consortium name="The Broad Institute Genomics Platform"/>
            <consortium name="The Broad Institute Genome Sequencing Center for Infectious Disease"/>
            <person name="Wu L."/>
            <person name="Ma J."/>
        </authorList>
    </citation>
    <scope>NUCLEOTIDE SEQUENCE [LARGE SCALE GENOMIC DNA]</scope>
    <source>
        <strain evidence="2">KCTC 23984</strain>
    </source>
</reference>
<name>A0ABW6BUK2_9BACT</name>
<gene>
    <name evidence="1" type="ORF">ACFS7Z_13790</name>
</gene>
<accession>A0ABW6BUK2</accession>
<proteinExistence type="predicted"/>